<evidence type="ECO:0000313" key="1">
    <source>
        <dbReference type="EMBL" id="SVC31272.1"/>
    </source>
</evidence>
<sequence>MEIWSSGTHLMLNGIDLSQLLKKYSELVLIPAGSLLIRDMRIRHLRVPNWSDTAGPNMAFYFLSLLVQDILTTCRAQYEQIGDRTDPRF</sequence>
<protein>
    <submittedName>
        <fullName evidence="1">Uncharacterized protein</fullName>
    </submittedName>
</protein>
<organism evidence="1">
    <name type="scientific">marine metagenome</name>
    <dbReference type="NCBI Taxonomy" id="408172"/>
    <lineage>
        <taxon>unclassified sequences</taxon>
        <taxon>metagenomes</taxon>
        <taxon>ecological metagenomes</taxon>
    </lineage>
</organism>
<proteinExistence type="predicted"/>
<name>A0A382L7S7_9ZZZZ</name>
<reference evidence="1" key="1">
    <citation type="submission" date="2018-05" db="EMBL/GenBank/DDBJ databases">
        <authorList>
            <person name="Lanie J.A."/>
            <person name="Ng W.-L."/>
            <person name="Kazmierczak K.M."/>
            <person name="Andrzejewski T.M."/>
            <person name="Davidsen T.M."/>
            <person name="Wayne K.J."/>
            <person name="Tettelin H."/>
            <person name="Glass J.I."/>
            <person name="Rusch D."/>
            <person name="Podicherti R."/>
            <person name="Tsui H.-C.T."/>
            <person name="Winkler M.E."/>
        </authorList>
    </citation>
    <scope>NUCLEOTIDE SEQUENCE</scope>
</reference>
<accession>A0A382L7S7</accession>
<gene>
    <name evidence="1" type="ORF">METZ01_LOCUS284126</name>
</gene>
<dbReference type="EMBL" id="UINC01084534">
    <property type="protein sequence ID" value="SVC31272.1"/>
    <property type="molecule type" value="Genomic_DNA"/>
</dbReference>
<dbReference type="AlphaFoldDB" id="A0A382L7S7"/>